<reference evidence="2" key="1">
    <citation type="journal article" date="2020" name="Cell">
        <title>Large-Scale Comparative Analyses of Tick Genomes Elucidate Their Genetic Diversity and Vector Capacities.</title>
        <authorList>
            <consortium name="Tick Genome and Microbiome Consortium (TIGMIC)"/>
            <person name="Jia N."/>
            <person name="Wang J."/>
            <person name="Shi W."/>
            <person name="Du L."/>
            <person name="Sun Y."/>
            <person name="Zhan W."/>
            <person name="Jiang J.F."/>
            <person name="Wang Q."/>
            <person name="Zhang B."/>
            <person name="Ji P."/>
            <person name="Bell-Sakyi L."/>
            <person name="Cui X.M."/>
            <person name="Yuan T.T."/>
            <person name="Jiang B.G."/>
            <person name="Yang W.F."/>
            <person name="Lam T.T."/>
            <person name="Chang Q.C."/>
            <person name="Ding S.J."/>
            <person name="Wang X.J."/>
            <person name="Zhu J.G."/>
            <person name="Ruan X.D."/>
            <person name="Zhao L."/>
            <person name="Wei J.T."/>
            <person name="Ye R.Z."/>
            <person name="Que T.C."/>
            <person name="Du C.H."/>
            <person name="Zhou Y.H."/>
            <person name="Cheng J.X."/>
            <person name="Dai P.F."/>
            <person name="Guo W.B."/>
            <person name="Han X.H."/>
            <person name="Huang E.J."/>
            <person name="Li L.F."/>
            <person name="Wei W."/>
            <person name="Gao Y.C."/>
            <person name="Liu J.Z."/>
            <person name="Shao H.Z."/>
            <person name="Wang X."/>
            <person name="Wang C.C."/>
            <person name="Yang T.C."/>
            <person name="Huo Q.B."/>
            <person name="Li W."/>
            <person name="Chen H.Y."/>
            <person name="Chen S.E."/>
            <person name="Zhou L.G."/>
            <person name="Ni X.B."/>
            <person name="Tian J.H."/>
            <person name="Sheng Y."/>
            <person name="Liu T."/>
            <person name="Pan Y.S."/>
            <person name="Xia L.Y."/>
            <person name="Li J."/>
            <person name="Zhao F."/>
            <person name="Cao W.C."/>
        </authorList>
    </citation>
    <scope>NUCLEOTIDE SEQUENCE</scope>
    <source>
        <strain evidence="2">Rmic-2018</strain>
    </source>
</reference>
<dbReference type="AlphaFoldDB" id="A0A9J6EXY7"/>
<dbReference type="Proteomes" id="UP000821866">
    <property type="component" value="Chromosome 1"/>
</dbReference>
<protein>
    <submittedName>
        <fullName evidence="2">Uncharacterized protein</fullName>
    </submittedName>
</protein>
<comment type="caution">
    <text evidence="2">The sequence shown here is derived from an EMBL/GenBank/DDBJ whole genome shotgun (WGS) entry which is preliminary data.</text>
</comment>
<accession>A0A9J6EXY7</accession>
<reference evidence="2" key="2">
    <citation type="submission" date="2021-09" db="EMBL/GenBank/DDBJ databases">
        <authorList>
            <person name="Jia N."/>
            <person name="Wang J."/>
            <person name="Shi W."/>
            <person name="Du L."/>
            <person name="Sun Y."/>
            <person name="Zhan W."/>
            <person name="Jiang J."/>
            <person name="Wang Q."/>
            <person name="Zhang B."/>
            <person name="Ji P."/>
            <person name="Sakyi L.B."/>
            <person name="Cui X."/>
            <person name="Yuan T."/>
            <person name="Jiang B."/>
            <person name="Yang W."/>
            <person name="Lam T.T.-Y."/>
            <person name="Chang Q."/>
            <person name="Ding S."/>
            <person name="Wang X."/>
            <person name="Zhu J."/>
            <person name="Ruan X."/>
            <person name="Zhao L."/>
            <person name="Wei J."/>
            <person name="Que T."/>
            <person name="Du C."/>
            <person name="Cheng J."/>
            <person name="Dai P."/>
            <person name="Han X."/>
            <person name="Huang E."/>
            <person name="Gao Y."/>
            <person name="Liu J."/>
            <person name="Shao H."/>
            <person name="Ye R."/>
            <person name="Li L."/>
            <person name="Wei W."/>
            <person name="Wang X."/>
            <person name="Wang C."/>
            <person name="Huo Q."/>
            <person name="Li W."/>
            <person name="Guo W."/>
            <person name="Chen H."/>
            <person name="Chen S."/>
            <person name="Zhou L."/>
            <person name="Zhou L."/>
            <person name="Ni X."/>
            <person name="Tian J."/>
            <person name="Zhou Y."/>
            <person name="Sheng Y."/>
            <person name="Liu T."/>
            <person name="Pan Y."/>
            <person name="Xia L."/>
            <person name="Li J."/>
            <person name="Zhao F."/>
            <person name="Cao W."/>
        </authorList>
    </citation>
    <scope>NUCLEOTIDE SEQUENCE</scope>
    <source>
        <strain evidence="2">Rmic-2018</strain>
        <tissue evidence="2">Larvae</tissue>
    </source>
</reference>
<dbReference type="EMBL" id="JABSTU010000001">
    <property type="protein sequence ID" value="KAH8039092.1"/>
    <property type="molecule type" value="Genomic_DNA"/>
</dbReference>
<evidence type="ECO:0000256" key="1">
    <source>
        <dbReference type="SAM" id="MobiDB-lite"/>
    </source>
</evidence>
<keyword evidence="3" id="KW-1185">Reference proteome</keyword>
<organism evidence="2 3">
    <name type="scientific">Rhipicephalus microplus</name>
    <name type="common">Cattle tick</name>
    <name type="synonym">Boophilus microplus</name>
    <dbReference type="NCBI Taxonomy" id="6941"/>
    <lineage>
        <taxon>Eukaryota</taxon>
        <taxon>Metazoa</taxon>
        <taxon>Ecdysozoa</taxon>
        <taxon>Arthropoda</taxon>
        <taxon>Chelicerata</taxon>
        <taxon>Arachnida</taxon>
        <taxon>Acari</taxon>
        <taxon>Parasitiformes</taxon>
        <taxon>Ixodida</taxon>
        <taxon>Ixodoidea</taxon>
        <taxon>Ixodidae</taxon>
        <taxon>Rhipicephalinae</taxon>
        <taxon>Rhipicephalus</taxon>
        <taxon>Boophilus</taxon>
    </lineage>
</organism>
<evidence type="ECO:0000313" key="2">
    <source>
        <dbReference type="EMBL" id="KAH8039092.1"/>
    </source>
</evidence>
<name>A0A9J6EXY7_RHIMP</name>
<feature type="region of interest" description="Disordered" evidence="1">
    <location>
        <begin position="1"/>
        <end position="46"/>
    </location>
</feature>
<evidence type="ECO:0000313" key="3">
    <source>
        <dbReference type="Proteomes" id="UP000821866"/>
    </source>
</evidence>
<proteinExistence type="predicted"/>
<sequence>MMRTFWNLARKGPRASPAGSATSGRPPVHRSAVPSVPEDEPDADGSFQQTALYRPSALGGSSRGIPRLSFVQALSSHCGVAEVRVNHRQNIVAVDATTRKGLEELLAISELQSIPVTAKEPADLRTSTGYLHGADRGPEVGSLLPGLLSTMIVLSDTREGHTVTLLFGVPFHRAGDAVSHALPCTTGQAPTTPVRAAWPICPCQEMLHLA</sequence>
<gene>
    <name evidence="2" type="ORF">HPB51_005053</name>
</gene>